<reference evidence="14" key="1">
    <citation type="submission" date="2023-07" db="EMBL/GenBank/DDBJ databases">
        <title>A chromosome-level genome assembly of Lolium multiflorum.</title>
        <authorList>
            <person name="Chen Y."/>
            <person name="Copetti D."/>
            <person name="Kolliker R."/>
            <person name="Studer B."/>
        </authorList>
    </citation>
    <scope>NUCLEOTIDE SEQUENCE</scope>
    <source>
        <strain evidence="14">02402/16</strain>
        <tissue evidence="14">Leaf</tissue>
    </source>
</reference>
<keyword evidence="2" id="KW-0723">Serine/threonine-protein kinase</keyword>
<dbReference type="Gene3D" id="1.10.510.10">
    <property type="entry name" value="Transferase(Phosphotransferase) domain 1"/>
    <property type="match status" value="1"/>
</dbReference>
<name>A0AAD8RLC3_LOLMU</name>
<dbReference type="PANTHER" id="PTHR45707:SF79">
    <property type="entry name" value="PROTEIN KINASE DOMAIN-CONTAINING PROTEIN"/>
    <property type="match status" value="1"/>
</dbReference>
<keyword evidence="5" id="KW-0418">Kinase</keyword>
<dbReference type="FunFam" id="1.10.510.10:FF:001023">
    <property type="entry name" value="Os07g0541700 protein"/>
    <property type="match status" value="1"/>
</dbReference>
<accession>A0AAD8RLC3</accession>
<dbReference type="SUPFAM" id="SSF49354">
    <property type="entry name" value="PapD-like"/>
    <property type="match status" value="1"/>
</dbReference>
<gene>
    <name evidence="14" type="ORF">QYE76_000141</name>
</gene>
<dbReference type="InterPro" id="IPR013783">
    <property type="entry name" value="Ig-like_fold"/>
</dbReference>
<dbReference type="Pfam" id="PF00069">
    <property type="entry name" value="Pkinase"/>
    <property type="match status" value="1"/>
</dbReference>
<dbReference type="Pfam" id="PF14624">
    <property type="entry name" value="Vwaint"/>
    <property type="match status" value="1"/>
</dbReference>
<dbReference type="PROSITE" id="PS00108">
    <property type="entry name" value="PROTEIN_KINASE_ST"/>
    <property type="match status" value="1"/>
</dbReference>
<evidence type="ECO:0000256" key="10">
    <source>
        <dbReference type="SAM" id="MobiDB-lite"/>
    </source>
</evidence>
<dbReference type="PROSITE" id="PS50202">
    <property type="entry name" value="MSP"/>
    <property type="match status" value="1"/>
</dbReference>
<dbReference type="InterPro" id="IPR008271">
    <property type="entry name" value="Ser/Thr_kinase_AS"/>
</dbReference>
<evidence type="ECO:0000256" key="8">
    <source>
        <dbReference type="ARBA" id="ARBA00048679"/>
    </source>
</evidence>
<dbReference type="SMART" id="SM00220">
    <property type="entry name" value="S_TKc"/>
    <property type="match status" value="1"/>
</dbReference>
<dbReference type="Gene3D" id="3.30.200.20">
    <property type="entry name" value="Phosphorylase Kinase, domain 1"/>
    <property type="match status" value="1"/>
</dbReference>
<keyword evidence="4 9" id="KW-0547">Nucleotide-binding</keyword>
<keyword evidence="15" id="KW-1185">Reference proteome</keyword>
<dbReference type="PROSITE" id="PS50234">
    <property type="entry name" value="VWFA"/>
    <property type="match status" value="1"/>
</dbReference>
<evidence type="ECO:0000256" key="5">
    <source>
        <dbReference type="ARBA" id="ARBA00022777"/>
    </source>
</evidence>
<keyword evidence="6 9" id="KW-0067">ATP-binding</keyword>
<protein>
    <recommendedName>
        <fullName evidence="1">non-specific serine/threonine protein kinase</fullName>
        <ecNumber evidence="1">2.7.11.1</ecNumber>
    </recommendedName>
</protein>
<dbReference type="Pfam" id="PF13768">
    <property type="entry name" value="VWA_3"/>
    <property type="match status" value="1"/>
</dbReference>
<evidence type="ECO:0000313" key="15">
    <source>
        <dbReference type="Proteomes" id="UP001231189"/>
    </source>
</evidence>
<comment type="caution">
    <text evidence="14">The sequence shown here is derived from an EMBL/GenBank/DDBJ whole genome shotgun (WGS) entry which is preliminary data.</text>
</comment>
<dbReference type="Gene3D" id="3.40.50.410">
    <property type="entry name" value="von Willebrand factor, type A domain"/>
    <property type="match status" value="1"/>
</dbReference>
<feature type="domain" description="VWFA" evidence="13">
    <location>
        <begin position="537"/>
        <end position="704"/>
    </location>
</feature>
<dbReference type="Gene3D" id="2.60.40.10">
    <property type="entry name" value="Immunoglobulins"/>
    <property type="match status" value="1"/>
</dbReference>
<dbReference type="PANTHER" id="PTHR45707">
    <property type="entry name" value="C2 CALCIUM/LIPID-BINDING PLANT PHOSPHORIBOSYLTRANSFERASE FAMILY PROTEIN"/>
    <property type="match status" value="1"/>
</dbReference>
<organism evidence="14 15">
    <name type="scientific">Lolium multiflorum</name>
    <name type="common">Italian ryegrass</name>
    <name type="synonym">Lolium perenne subsp. multiflorum</name>
    <dbReference type="NCBI Taxonomy" id="4521"/>
    <lineage>
        <taxon>Eukaryota</taxon>
        <taxon>Viridiplantae</taxon>
        <taxon>Streptophyta</taxon>
        <taxon>Embryophyta</taxon>
        <taxon>Tracheophyta</taxon>
        <taxon>Spermatophyta</taxon>
        <taxon>Magnoliopsida</taxon>
        <taxon>Liliopsida</taxon>
        <taxon>Poales</taxon>
        <taxon>Poaceae</taxon>
        <taxon>BOP clade</taxon>
        <taxon>Pooideae</taxon>
        <taxon>Poodae</taxon>
        <taxon>Poeae</taxon>
        <taxon>Poeae Chloroplast Group 2 (Poeae type)</taxon>
        <taxon>Loliodinae</taxon>
        <taxon>Loliinae</taxon>
        <taxon>Lolium</taxon>
    </lineage>
</organism>
<comment type="catalytic activity">
    <reaction evidence="7">
        <text>L-threonyl-[protein] + ATP = O-phospho-L-threonyl-[protein] + ADP + H(+)</text>
        <dbReference type="Rhea" id="RHEA:46608"/>
        <dbReference type="Rhea" id="RHEA-COMP:11060"/>
        <dbReference type="Rhea" id="RHEA-COMP:11605"/>
        <dbReference type="ChEBI" id="CHEBI:15378"/>
        <dbReference type="ChEBI" id="CHEBI:30013"/>
        <dbReference type="ChEBI" id="CHEBI:30616"/>
        <dbReference type="ChEBI" id="CHEBI:61977"/>
        <dbReference type="ChEBI" id="CHEBI:456216"/>
        <dbReference type="EC" id="2.7.11.1"/>
    </reaction>
</comment>
<dbReference type="InterPro" id="IPR017441">
    <property type="entry name" value="Protein_kinase_ATP_BS"/>
</dbReference>
<dbReference type="EMBL" id="JAUUTY010000005">
    <property type="protein sequence ID" value="KAK1625826.1"/>
    <property type="molecule type" value="Genomic_DNA"/>
</dbReference>
<dbReference type="GO" id="GO:0005524">
    <property type="term" value="F:ATP binding"/>
    <property type="evidence" value="ECO:0007669"/>
    <property type="project" value="UniProtKB-UniRule"/>
</dbReference>
<dbReference type="InterPro" id="IPR002035">
    <property type="entry name" value="VWF_A"/>
</dbReference>
<dbReference type="InterPro" id="IPR000535">
    <property type="entry name" value="MSP_dom"/>
</dbReference>
<dbReference type="GO" id="GO:0004674">
    <property type="term" value="F:protein serine/threonine kinase activity"/>
    <property type="evidence" value="ECO:0007669"/>
    <property type="project" value="UniProtKB-KW"/>
</dbReference>
<dbReference type="PROSITE" id="PS00107">
    <property type="entry name" value="PROTEIN_KINASE_ATP"/>
    <property type="match status" value="1"/>
</dbReference>
<evidence type="ECO:0000256" key="4">
    <source>
        <dbReference type="ARBA" id="ARBA00022741"/>
    </source>
</evidence>
<sequence length="1032" mass="115887">MEQNILDQILEGSMEPTYIPLETLREITDGFSTSRIIGKGGFGTVYKGTVGNRNVAVKRIKSSMTIYDKFFRGEVDSLMEVKHQNVVRFLGLCSHTLETPMKIPESRGYVYVESRERLLCFEYISNGSLDKKITDELRGLEWDKRYEIIKGICAGLHYLHMEKCILHMDLKPANILLDNDMIPKITDFGLSRPTENSQTTSTTNFLTPGYCAPENLFGCGRMSVKSDMYSLGAIIIEIVTGHKGVPDTNHNILRRWRHRWNKSAKETSLKYHEQVTRCIEIGSLCQKVDPYARPFISEIMSKFVELESTDNCRTVSHESPVGQIKPPYWENDMLGVEPLELQFANARNDKHHKLSCLVELSNDTDSLIAFKIQTTCPLPYSIEPNKDIVEPRSKCTVGITLPAANTQDHNYKQYTKGFIVQSIKVNEGLTTTDINEDMFHQHITGQHVDEIYLSVISEESCNKEVTDYPSKRAKKQNASSGQLRHTKARPRPTQIKSGSVQLVIKSNTVAPLKLESYKKVMLEITGGDYSSDRPGLDLVTVVDVSGRMQGDKIQQVKTAMQFVIRKLGSMDRLSVITYSDVTTVLWQLQLIKEASQGVLQDLIYKLEPSGGSNARKGLMVGLDVLKNRSVSVGRVAAIMLISGGQHLDLIPANVGDVPVYSFGLGADSDHMLLSLVAATSIGGTFSHVLDSDIGGLTMAFSQCLAGLLTVAVQDLELTVAPVRGESSIVRVTAGSYPQEQVGNRPDGSVTVRFGNLYSTEVRKVIVELHLPEIQSERSAEILDVTYSHSRSAGRMKFVASTETLTVWRTSVDFSEEEPTGLLTEEARLQTVQMIKEARTIADCGWRLGGARDKLVEAQNMLEEQSSSLLRTELQELFQLLKTRETYETRGRHYALSSESSHDRQRFTARGGDIEIMRLFATPRMDKYMEQANKFLNEPTKPLPSVDQDVEEDLGAPTVDVASREAEMSRLGLDIGIRAMKSLPWWSCRLICWLARTRRRIRHREIRPEIQPVTYINLIDLDLDPETPLLEFL</sequence>
<dbReference type="AlphaFoldDB" id="A0AAD8RLC3"/>
<dbReference type="InterPro" id="IPR000719">
    <property type="entry name" value="Prot_kinase_dom"/>
</dbReference>
<dbReference type="SUPFAM" id="SSF53300">
    <property type="entry name" value="vWA-like"/>
    <property type="match status" value="1"/>
</dbReference>
<keyword evidence="3" id="KW-0808">Transferase</keyword>
<evidence type="ECO:0000256" key="2">
    <source>
        <dbReference type="ARBA" id="ARBA00022527"/>
    </source>
</evidence>
<evidence type="ECO:0000256" key="7">
    <source>
        <dbReference type="ARBA" id="ARBA00047899"/>
    </source>
</evidence>
<evidence type="ECO:0000259" key="12">
    <source>
        <dbReference type="PROSITE" id="PS50202"/>
    </source>
</evidence>
<dbReference type="InterPro" id="IPR008962">
    <property type="entry name" value="PapD-like_sf"/>
</dbReference>
<proteinExistence type="predicted"/>
<feature type="domain" description="MSP" evidence="12">
    <location>
        <begin position="333"/>
        <end position="458"/>
    </location>
</feature>
<dbReference type="InterPro" id="IPR011009">
    <property type="entry name" value="Kinase-like_dom_sf"/>
</dbReference>
<feature type="domain" description="Protein kinase" evidence="11">
    <location>
        <begin position="31"/>
        <end position="304"/>
    </location>
</feature>
<evidence type="ECO:0000256" key="9">
    <source>
        <dbReference type="PROSITE-ProRule" id="PRU10141"/>
    </source>
</evidence>
<comment type="catalytic activity">
    <reaction evidence="8">
        <text>L-seryl-[protein] + ATP = O-phospho-L-seryl-[protein] + ADP + H(+)</text>
        <dbReference type="Rhea" id="RHEA:17989"/>
        <dbReference type="Rhea" id="RHEA-COMP:9863"/>
        <dbReference type="Rhea" id="RHEA-COMP:11604"/>
        <dbReference type="ChEBI" id="CHEBI:15378"/>
        <dbReference type="ChEBI" id="CHEBI:29999"/>
        <dbReference type="ChEBI" id="CHEBI:30616"/>
        <dbReference type="ChEBI" id="CHEBI:83421"/>
        <dbReference type="ChEBI" id="CHEBI:456216"/>
        <dbReference type="EC" id="2.7.11.1"/>
    </reaction>
</comment>
<evidence type="ECO:0000259" key="13">
    <source>
        <dbReference type="PROSITE" id="PS50234"/>
    </source>
</evidence>
<evidence type="ECO:0000259" key="11">
    <source>
        <dbReference type="PROSITE" id="PS50011"/>
    </source>
</evidence>
<dbReference type="Proteomes" id="UP001231189">
    <property type="component" value="Unassembled WGS sequence"/>
</dbReference>
<dbReference type="SMART" id="SM00327">
    <property type="entry name" value="VWA"/>
    <property type="match status" value="1"/>
</dbReference>
<evidence type="ECO:0000256" key="3">
    <source>
        <dbReference type="ARBA" id="ARBA00022679"/>
    </source>
</evidence>
<dbReference type="InterPro" id="IPR036465">
    <property type="entry name" value="vWFA_dom_sf"/>
</dbReference>
<dbReference type="SUPFAM" id="SSF56112">
    <property type="entry name" value="Protein kinase-like (PK-like)"/>
    <property type="match status" value="1"/>
</dbReference>
<feature type="region of interest" description="Disordered" evidence="10">
    <location>
        <begin position="466"/>
        <end position="494"/>
    </location>
</feature>
<dbReference type="Pfam" id="PF00635">
    <property type="entry name" value="Motile_Sperm"/>
    <property type="match status" value="1"/>
</dbReference>
<evidence type="ECO:0000256" key="6">
    <source>
        <dbReference type="ARBA" id="ARBA00022840"/>
    </source>
</evidence>
<evidence type="ECO:0000313" key="14">
    <source>
        <dbReference type="EMBL" id="KAK1625826.1"/>
    </source>
</evidence>
<dbReference type="EC" id="2.7.11.1" evidence="1"/>
<evidence type="ECO:0000256" key="1">
    <source>
        <dbReference type="ARBA" id="ARBA00012513"/>
    </source>
</evidence>
<feature type="binding site" evidence="9">
    <location>
        <position position="58"/>
    </location>
    <ligand>
        <name>ATP</name>
        <dbReference type="ChEBI" id="CHEBI:30616"/>
    </ligand>
</feature>
<dbReference type="PROSITE" id="PS50011">
    <property type="entry name" value="PROTEIN_KINASE_DOM"/>
    <property type="match status" value="1"/>
</dbReference>
<dbReference type="InterPro" id="IPR032838">
    <property type="entry name" value="Vwaint_dom"/>
</dbReference>